<comment type="similarity">
    <text evidence="2">Belongs to the PilY1 family.</text>
</comment>
<comment type="subcellular location">
    <subcellularLocation>
        <location evidence="1">Fimbrium</location>
    </subcellularLocation>
</comment>
<dbReference type="GO" id="GO:0009289">
    <property type="term" value="C:pilus"/>
    <property type="evidence" value="ECO:0007669"/>
    <property type="project" value="UniProtKB-SubCell"/>
</dbReference>
<evidence type="ECO:0000256" key="3">
    <source>
        <dbReference type="ARBA" id="ARBA00022558"/>
    </source>
</evidence>
<dbReference type="RefSeq" id="WP_087112815.1">
    <property type="nucleotide sequence ID" value="NZ_CBCSCN010000005.1"/>
</dbReference>
<dbReference type="OrthoDB" id="7156875at2"/>
<feature type="region of interest" description="Disordered" evidence="7">
    <location>
        <begin position="1240"/>
        <end position="1264"/>
    </location>
</feature>
<evidence type="ECO:0000313" key="11">
    <source>
        <dbReference type="Proteomes" id="UP000196573"/>
    </source>
</evidence>
<dbReference type="Proteomes" id="UP000196573">
    <property type="component" value="Unassembled WGS sequence"/>
</dbReference>
<evidence type="ECO:0000256" key="2">
    <source>
        <dbReference type="ARBA" id="ARBA00008387"/>
    </source>
</evidence>
<sequence>MPRLTHNTLNGLFILSLLSVAGSSPALNLANKPLFLSNGSVPNVALMLDNSGSMDWEILTGRHFDYCSYATNSSCSNPTTDGLFYPNYSAQYRYLYSTSSNAYSNTYALGYTWDLTNTNDFVVYGTKDWRIFSKDLNVVYFDPVETYTPWVSSLPNASFTSARAHPISTETGYNSTRDLTGSFYVLYQDTAGFSGSYPTNSGSSYTSGPNGQVDYWDDHTIIKINSDSISRWEVTFSVSGGNVVRTVSAEDVNYDQDEVAAVQQNYANWYQYYRRRAFSINSAVSDLLASNPNYRYSMGLINGSGTPLVQVADNNNDLPAHNDDLLNTLFEQNQQALGTPLRRGLDRVGAYLSTSGAGAPITESCQQNFSVLFSDGYWNGSLSNASIGNSDGDGYSPTVADVADYYYKNDLRGDLDDNVPPSAADPATHQHMSTFTVAFGLEGKLSDSDSDGWPDSGGQNLASNGNWGDPFSSDPSKIDDLWHAAFNSKGEYTSAKTPTQVVDALSNALAEIDRRVGSAASVATNSGSLRSGTQLFQARFNSSNWTGDIRALPLNSDGSVSNTPSWEASTLMENRTADSRVIITADMVGNVLVGKPFRNDGDTTLSGSFSQGMDTLGIQGRLSDYTTALVNYIRGDDSNANNNSPDAAWSQCAVYGATCTLTESQTVRYGLNDTWSVKVMPAGQFACDESVFTDSLAGDVEVCQLATTQNYGFRSRASKLADFIHSTPIYVGPPISRYTDDSYQTFKSDNASRTPVIYVGGNGGMLHAFRATDGAEVLGFVPHYASTKLHELAKINYEHVYYVDGEQTAADVFIDTDGEGDEWKTILVGAMRGGGEAVYALDITDPASFSEDNADDIFLWEFSPATHTKMGHSFGKPLVAKMANGQWVVIVANGYNSNDGTAVLYILDAATGEPLTDGGVMDTMNGDPSSPNGLSSPTAVDTNQDGLVDYIYAGDLNGNLWKFNVDSSDPKDWGIAYNDAGTPLPLFSAGSSSPITVAPAVGRHPTKQGYLVYFGTGKYLETIDNQSTGQPVQGFFAIWDELYANTEFPGPVGGGDLLGQFITAELELYPNDTNNDGVTNSQDEASSFRVTSSNRACWDECGTGNIQHRGWVLALQVNNDSRGERQVTQPILRNGRIIFTTLMPSESSCTNGGKSWLMELSAADGSYLPEPPFDINQDDEFDEEDKNFTNWTTADLTAICPNGQCPAPSGILNEGVVQTPSIIGCFTGVECKYLSGSTGGIGQVNENPGGNSLGRQSWRELRGD</sequence>
<dbReference type="Pfam" id="PF05567">
    <property type="entry name" value="T4P_PilY1"/>
    <property type="match status" value="1"/>
</dbReference>
<evidence type="ECO:0000256" key="1">
    <source>
        <dbReference type="ARBA" id="ARBA00004561"/>
    </source>
</evidence>
<gene>
    <name evidence="10" type="ORF">EHSB41UT_04170</name>
</gene>
<keyword evidence="3" id="KW-1029">Fimbrium biogenesis</keyword>
<keyword evidence="11" id="KW-1185">Reference proteome</keyword>
<reference evidence="10 11" key="1">
    <citation type="submission" date="2017-03" db="EMBL/GenBank/DDBJ databases">
        <authorList>
            <person name="Afonso C.L."/>
            <person name="Miller P.J."/>
            <person name="Scott M.A."/>
            <person name="Spackman E."/>
            <person name="Goraichik I."/>
            <person name="Dimitrov K.M."/>
            <person name="Suarez D.L."/>
            <person name="Swayne D.E."/>
        </authorList>
    </citation>
    <scope>NUCLEOTIDE SEQUENCE [LARGE SCALE GENOMIC DNA]</scope>
    <source>
        <strain evidence="10">SB41UT1</strain>
    </source>
</reference>
<dbReference type="Gene3D" id="3.40.50.410">
    <property type="entry name" value="von Willebrand factor, type A domain"/>
    <property type="match status" value="1"/>
</dbReference>
<feature type="region of interest" description="Disordered" evidence="7">
    <location>
        <begin position="446"/>
        <end position="470"/>
    </location>
</feature>
<dbReference type="GO" id="GO:0046872">
    <property type="term" value="F:metal ion binding"/>
    <property type="evidence" value="ECO:0007669"/>
    <property type="project" value="UniProtKB-KW"/>
</dbReference>
<organism evidence="10 11">
    <name type="scientific">Parendozoicomonas haliclonae</name>
    <dbReference type="NCBI Taxonomy" id="1960125"/>
    <lineage>
        <taxon>Bacteria</taxon>
        <taxon>Pseudomonadati</taxon>
        <taxon>Pseudomonadota</taxon>
        <taxon>Gammaproteobacteria</taxon>
        <taxon>Oceanospirillales</taxon>
        <taxon>Endozoicomonadaceae</taxon>
        <taxon>Parendozoicomonas</taxon>
    </lineage>
</organism>
<proteinExistence type="inferred from homology"/>
<evidence type="ECO:0000259" key="9">
    <source>
        <dbReference type="Pfam" id="PF05567"/>
    </source>
</evidence>
<keyword evidence="4" id="KW-0479">Metal-binding</keyword>
<protein>
    <submittedName>
        <fullName evidence="10">Neisseria PilC protein</fullName>
    </submittedName>
</protein>
<evidence type="ECO:0000256" key="5">
    <source>
        <dbReference type="ARBA" id="ARBA00022837"/>
    </source>
</evidence>
<keyword evidence="5" id="KW-0106">Calcium</keyword>
<dbReference type="AlphaFoldDB" id="A0A1X7AQE5"/>
<dbReference type="InterPro" id="IPR011047">
    <property type="entry name" value="Quinoprotein_ADH-like_sf"/>
</dbReference>
<evidence type="ECO:0000256" key="8">
    <source>
        <dbReference type="SAM" id="SignalP"/>
    </source>
</evidence>
<name>A0A1X7AQE5_9GAMM</name>
<evidence type="ECO:0000256" key="6">
    <source>
        <dbReference type="ARBA" id="ARBA00023263"/>
    </source>
</evidence>
<dbReference type="SUPFAM" id="SSF50998">
    <property type="entry name" value="Quinoprotein alcohol dehydrogenase-like"/>
    <property type="match status" value="1"/>
</dbReference>
<evidence type="ECO:0000256" key="7">
    <source>
        <dbReference type="SAM" id="MobiDB-lite"/>
    </source>
</evidence>
<evidence type="ECO:0000256" key="4">
    <source>
        <dbReference type="ARBA" id="ARBA00022723"/>
    </source>
</evidence>
<feature type="domain" description="PilY1 beta-propeller" evidence="9">
    <location>
        <begin position="724"/>
        <end position="1043"/>
    </location>
</feature>
<dbReference type="EMBL" id="FWPT01000012">
    <property type="protein sequence ID" value="SMA50373.1"/>
    <property type="molecule type" value="Genomic_DNA"/>
</dbReference>
<dbReference type="InterPro" id="IPR036465">
    <property type="entry name" value="vWFA_dom_sf"/>
</dbReference>
<accession>A0A1X7AQE5</accession>
<evidence type="ECO:0000313" key="10">
    <source>
        <dbReference type="EMBL" id="SMA50373.1"/>
    </source>
</evidence>
<feature type="signal peptide" evidence="8">
    <location>
        <begin position="1"/>
        <end position="26"/>
    </location>
</feature>
<keyword evidence="6" id="KW-0281">Fimbrium</keyword>
<feature type="compositionally biased region" description="Polar residues" evidence="7">
    <location>
        <begin position="1244"/>
        <end position="1255"/>
    </location>
</feature>
<feature type="chain" id="PRO_5010872962" evidence="8">
    <location>
        <begin position="27"/>
        <end position="1264"/>
    </location>
</feature>
<dbReference type="InterPro" id="IPR008707">
    <property type="entry name" value="B-propeller_PilY1"/>
</dbReference>
<keyword evidence="8" id="KW-0732">Signal</keyword>